<accession>A0A371R269</accession>
<dbReference type="EMBL" id="NMUE01000003">
    <property type="protein sequence ID" value="RFA98118.1"/>
    <property type="molecule type" value="Genomic_DNA"/>
</dbReference>
<sequence>MYLRLPPRIKVLEALGAVADGRVKVLGDGRCEVISSEGDKTYTVVIEGGYAYSNDNGTIYRGYVGYPILACLMAGGKLPTDKELAEKLRGIPWKRLNEKFKKYEDVLQYIYAERGIDKERAEGYISMVLKEVGKLRLKFGGRSQ</sequence>
<name>A0A371R269_9CREN</name>
<comment type="caution">
    <text evidence="1">The sequence shown here is derived from an EMBL/GenBank/DDBJ whole genome shotgun (WGS) entry which is preliminary data.</text>
</comment>
<evidence type="ECO:0000313" key="4">
    <source>
        <dbReference type="Proteomes" id="UP000257123"/>
    </source>
</evidence>
<evidence type="ECO:0000313" key="2">
    <source>
        <dbReference type="EMBL" id="RFA98118.1"/>
    </source>
</evidence>
<dbReference type="AlphaFoldDB" id="A0A371R269"/>
<dbReference type="OrthoDB" id="45301at2157"/>
<dbReference type="Proteomes" id="UP000256877">
    <property type="component" value="Unassembled WGS sequence"/>
</dbReference>
<dbReference type="InterPro" id="IPR016618">
    <property type="entry name" value="UCP014422"/>
</dbReference>
<reference evidence="3 4" key="1">
    <citation type="submission" date="2017-07" db="EMBL/GenBank/DDBJ databases">
        <title>Draft genome sequence of aerobic hyperthermophilic archaea, Pyrobaculum aerophilum YKB31 and YKB32.</title>
        <authorList>
            <person name="Mochizuki T."/>
            <person name="Berliner A.J."/>
            <person name="Yoshida-Takashima Y."/>
            <person name="Takaki Y."/>
            <person name="Nunoura T."/>
            <person name="Takai K."/>
        </authorList>
    </citation>
    <scope>NUCLEOTIDE SEQUENCE [LARGE SCALE GENOMIC DNA]</scope>
    <source>
        <strain evidence="2 4">YKB31</strain>
        <strain evidence="1 3">YKB32</strain>
    </source>
</reference>
<gene>
    <name evidence="2" type="ORF">CGL51_01550</name>
    <name evidence="1" type="ORF">CGL52_08805</name>
</gene>
<organism evidence="1 3">
    <name type="scientific">Pyrobaculum aerophilum</name>
    <dbReference type="NCBI Taxonomy" id="13773"/>
    <lineage>
        <taxon>Archaea</taxon>
        <taxon>Thermoproteota</taxon>
        <taxon>Thermoprotei</taxon>
        <taxon>Thermoproteales</taxon>
        <taxon>Thermoproteaceae</taxon>
        <taxon>Pyrobaculum</taxon>
    </lineage>
</organism>
<dbReference type="RefSeq" id="WP_116420491.1">
    <property type="nucleotide sequence ID" value="NZ_NMUE01000003.1"/>
</dbReference>
<protein>
    <submittedName>
        <fullName evidence="1">Uncharacterized protein</fullName>
    </submittedName>
</protein>
<dbReference type="Proteomes" id="UP000257123">
    <property type="component" value="Unassembled WGS sequence"/>
</dbReference>
<evidence type="ECO:0000313" key="3">
    <source>
        <dbReference type="Proteomes" id="UP000256877"/>
    </source>
</evidence>
<dbReference type="EMBL" id="NMUF01000024">
    <property type="protein sequence ID" value="RFA97634.1"/>
    <property type="molecule type" value="Genomic_DNA"/>
</dbReference>
<dbReference type="PIRSF" id="PIRSF014422">
    <property type="entry name" value="UCP014422"/>
    <property type="match status" value="1"/>
</dbReference>
<evidence type="ECO:0000313" key="1">
    <source>
        <dbReference type="EMBL" id="RFA97634.1"/>
    </source>
</evidence>
<proteinExistence type="predicted"/>